<organism evidence="1 2">
    <name type="scientific">Penicillium desertorum</name>
    <dbReference type="NCBI Taxonomy" id="1303715"/>
    <lineage>
        <taxon>Eukaryota</taxon>
        <taxon>Fungi</taxon>
        <taxon>Dikarya</taxon>
        <taxon>Ascomycota</taxon>
        <taxon>Pezizomycotina</taxon>
        <taxon>Eurotiomycetes</taxon>
        <taxon>Eurotiomycetidae</taxon>
        <taxon>Eurotiales</taxon>
        <taxon>Aspergillaceae</taxon>
        <taxon>Penicillium</taxon>
    </lineage>
</organism>
<evidence type="ECO:0000313" key="2">
    <source>
        <dbReference type="Proteomes" id="UP001147760"/>
    </source>
</evidence>
<protein>
    <submittedName>
        <fullName evidence="1">Uncharacterized protein</fullName>
    </submittedName>
</protein>
<dbReference type="OrthoDB" id="2522477at2759"/>
<dbReference type="Proteomes" id="UP001147760">
    <property type="component" value="Unassembled WGS sequence"/>
</dbReference>
<name>A0A9X0BW27_9EURO</name>
<reference evidence="1" key="1">
    <citation type="submission" date="2022-12" db="EMBL/GenBank/DDBJ databases">
        <authorList>
            <person name="Petersen C."/>
        </authorList>
    </citation>
    <scope>NUCLEOTIDE SEQUENCE</scope>
    <source>
        <strain evidence="1">IBT 17660</strain>
    </source>
</reference>
<comment type="caution">
    <text evidence="1">The sequence shown here is derived from an EMBL/GenBank/DDBJ whole genome shotgun (WGS) entry which is preliminary data.</text>
</comment>
<dbReference type="AlphaFoldDB" id="A0A9X0BW27"/>
<sequence length="339" mass="39034">MARLVDLPVELILVIIDYLQVDMKQASLLYDGPGYDEGCDLDPPLSVSHLHSFLLANSRLSSLLQPLLYRDIFVYRNSQLKQLSRSLQENPSLKEHIMSVTFPWHPYMNGSLDDISPFFRFTNLRTLTTYGFSDSLSLEFDKFSIGTSPVECLRLIACGAQEEPLTTVLSWAGALKTLHYDVEQYGWDQWDTYKYIDDGPRLDLSEFTSLKTLRIYHAFLCGDFHGPYRVWKGLPYSLEVLEVFYDKTDDTPFLRENYECDPFVLDLINHKRAHLPYLHTVTIHSTEKVRDSETGEELPVGFLTLPSLEREAESAGIKLKIWLGYQDAPTMRRLTFPSP</sequence>
<gene>
    <name evidence="1" type="ORF">N7530_000872</name>
</gene>
<accession>A0A9X0BW27</accession>
<dbReference type="EMBL" id="JAPWDO010000001">
    <property type="protein sequence ID" value="KAJ5486572.1"/>
    <property type="molecule type" value="Genomic_DNA"/>
</dbReference>
<keyword evidence="2" id="KW-1185">Reference proteome</keyword>
<reference evidence="1" key="2">
    <citation type="journal article" date="2023" name="IMA Fungus">
        <title>Comparative genomic study of the Penicillium genus elucidates a diverse pangenome and 15 lateral gene transfer events.</title>
        <authorList>
            <person name="Petersen C."/>
            <person name="Sorensen T."/>
            <person name="Nielsen M.R."/>
            <person name="Sondergaard T.E."/>
            <person name="Sorensen J.L."/>
            <person name="Fitzpatrick D.A."/>
            <person name="Frisvad J.C."/>
            <person name="Nielsen K.L."/>
        </authorList>
    </citation>
    <scope>NUCLEOTIDE SEQUENCE</scope>
    <source>
        <strain evidence="1">IBT 17660</strain>
    </source>
</reference>
<proteinExistence type="predicted"/>
<evidence type="ECO:0000313" key="1">
    <source>
        <dbReference type="EMBL" id="KAJ5486572.1"/>
    </source>
</evidence>